<dbReference type="Proteomes" id="UP000033140">
    <property type="component" value="Unassembled WGS sequence"/>
</dbReference>
<reference evidence="1 2" key="1">
    <citation type="journal article" date="2011" name="J. Gen. Appl. Microbiol.">
        <title>Draft genome sequencing of the enigmatic yeast Saitoella complicata.</title>
        <authorList>
            <person name="Nishida H."/>
            <person name="Hamamoto M."/>
            <person name="Sugiyama J."/>
        </authorList>
    </citation>
    <scope>NUCLEOTIDE SEQUENCE [LARGE SCALE GENOMIC DNA]</scope>
    <source>
        <strain evidence="1 2">NRRL Y-17804</strain>
    </source>
</reference>
<name>A0A0E9NN87_SAICN</name>
<sequence length="82" mass="8469">MSSVYGLFEVEMALEACASPGAFNDTAVATSYLRQFWSDVSTLFDATPVEGSPTGYSFDCEATTTDDTGTAAATSSAAAMTT</sequence>
<keyword evidence="2" id="KW-1185">Reference proteome</keyword>
<gene>
    <name evidence="1" type="ORF">G7K_5449-t1</name>
</gene>
<dbReference type="AlphaFoldDB" id="A0A0E9NN87"/>
<reference evidence="1 2" key="2">
    <citation type="journal article" date="2014" name="J. Gen. Appl. Microbiol.">
        <title>The early diverging ascomycetous budding yeast Saitoella complicata has three histone deacetylases belonging to the Clr6, Hos2, and Rpd3 lineages.</title>
        <authorList>
            <person name="Nishida H."/>
            <person name="Matsumoto T."/>
            <person name="Kondo S."/>
            <person name="Hamamoto M."/>
            <person name="Yoshikawa H."/>
        </authorList>
    </citation>
    <scope>NUCLEOTIDE SEQUENCE [LARGE SCALE GENOMIC DNA]</scope>
    <source>
        <strain evidence="1 2">NRRL Y-17804</strain>
    </source>
</reference>
<organism evidence="1 2">
    <name type="scientific">Saitoella complicata (strain BCRC 22490 / CBS 7301 / JCM 7358 / NBRC 10748 / NRRL Y-17804)</name>
    <dbReference type="NCBI Taxonomy" id="698492"/>
    <lineage>
        <taxon>Eukaryota</taxon>
        <taxon>Fungi</taxon>
        <taxon>Dikarya</taxon>
        <taxon>Ascomycota</taxon>
        <taxon>Taphrinomycotina</taxon>
        <taxon>Taphrinomycotina incertae sedis</taxon>
        <taxon>Saitoella</taxon>
    </lineage>
</organism>
<comment type="caution">
    <text evidence="1">The sequence shown here is derived from an EMBL/GenBank/DDBJ whole genome shotgun (WGS) entry which is preliminary data.</text>
</comment>
<accession>A0A0E9NN87</accession>
<reference evidence="1 2" key="3">
    <citation type="journal article" date="2015" name="Genome Announc.">
        <title>Draft Genome Sequence of the Archiascomycetous Yeast Saitoella complicata.</title>
        <authorList>
            <person name="Yamauchi K."/>
            <person name="Kondo S."/>
            <person name="Hamamoto M."/>
            <person name="Takahashi Y."/>
            <person name="Ogura Y."/>
            <person name="Hayashi T."/>
            <person name="Nishida H."/>
        </authorList>
    </citation>
    <scope>NUCLEOTIDE SEQUENCE [LARGE SCALE GENOMIC DNA]</scope>
    <source>
        <strain evidence="1 2">NRRL Y-17804</strain>
    </source>
</reference>
<dbReference type="EMBL" id="BACD03000044">
    <property type="protein sequence ID" value="GAO51347.1"/>
    <property type="molecule type" value="Genomic_DNA"/>
</dbReference>
<evidence type="ECO:0000313" key="1">
    <source>
        <dbReference type="EMBL" id="GAO51347.1"/>
    </source>
</evidence>
<protein>
    <submittedName>
        <fullName evidence="1">Uncharacterized protein</fullName>
    </submittedName>
</protein>
<evidence type="ECO:0000313" key="2">
    <source>
        <dbReference type="Proteomes" id="UP000033140"/>
    </source>
</evidence>
<proteinExistence type="predicted"/>